<evidence type="ECO:0000313" key="1">
    <source>
        <dbReference type="EMBL" id="GBO39020.1"/>
    </source>
</evidence>
<name>A0A4Y2WRF1_ARAVE</name>
<evidence type="ECO:0000313" key="2">
    <source>
        <dbReference type="Proteomes" id="UP000499080"/>
    </source>
</evidence>
<reference evidence="1 2" key="1">
    <citation type="journal article" date="2019" name="Sci. Rep.">
        <title>Orb-weaving spider Araneus ventricosus genome elucidates the spidroin gene catalogue.</title>
        <authorList>
            <person name="Kono N."/>
            <person name="Nakamura H."/>
            <person name="Ohtoshi R."/>
            <person name="Moran D.A.P."/>
            <person name="Shinohara A."/>
            <person name="Yoshida Y."/>
            <person name="Fujiwara M."/>
            <person name="Mori M."/>
            <person name="Tomita M."/>
            <person name="Arakawa K."/>
        </authorList>
    </citation>
    <scope>NUCLEOTIDE SEQUENCE [LARGE SCALE GENOMIC DNA]</scope>
</reference>
<proteinExistence type="predicted"/>
<dbReference type="EMBL" id="BGPR01063907">
    <property type="protein sequence ID" value="GBO39020.1"/>
    <property type="molecule type" value="Genomic_DNA"/>
</dbReference>
<dbReference type="AlphaFoldDB" id="A0A4Y2WRF1"/>
<gene>
    <name evidence="1" type="ORF">AVEN_164667_1</name>
</gene>
<protein>
    <submittedName>
        <fullName evidence="1">Uncharacterized protein</fullName>
    </submittedName>
</protein>
<keyword evidence="2" id="KW-1185">Reference proteome</keyword>
<accession>A0A4Y2WRF1</accession>
<sequence length="164" mass="19656">MNVILTKSLRKPISYCVYVTGSTNLTTRLKSVCENRLWGVIAIRKCVNCQFELQKWKVVPWRQKNVESESDEEQEFHTETHQCEEWEKVSKILNLSKTPTFEKFTEFDSEVQVCGLWTDDEIFLKQFLRLRMMSKRWMFQQTPTLLRVRLKMLFTSCSWNVQKT</sequence>
<comment type="caution">
    <text evidence="1">The sequence shown here is derived from an EMBL/GenBank/DDBJ whole genome shotgun (WGS) entry which is preliminary data.</text>
</comment>
<organism evidence="1 2">
    <name type="scientific">Araneus ventricosus</name>
    <name type="common">Orbweaver spider</name>
    <name type="synonym">Epeira ventricosa</name>
    <dbReference type="NCBI Taxonomy" id="182803"/>
    <lineage>
        <taxon>Eukaryota</taxon>
        <taxon>Metazoa</taxon>
        <taxon>Ecdysozoa</taxon>
        <taxon>Arthropoda</taxon>
        <taxon>Chelicerata</taxon>
        <taxon>Arachnida</taxon>
        <taxon>Araneae</taxon>
        <taxon>Araneomorphae</taxon>
        <taxon>Entelegynae</taxon>
        <taxon>Araneoidea</taxon>
        <taxon>Araneidae</taxon>
        <taxon>Araneus</taxon>
    </lineage>
</organism>
<dbReference type="Proteomes" id="UP000499080">
    <property type="component" value="Unassembled WGS sequence"/>
</dbReference>